<comment type="caution">
    <text evidence="2">The sequence shown here is derived from an EMBL/GenBank/DDBJ whole genome shotgun (WGS) entry which is preliminary data.</text>
</comment>
<organism evidence="2 3">
    <name type="scientific">Asanoa siamensis</name>
    <dbReference type="NCBI Taxonomy" id="926357"/>
    <lineage>
        <taxon>Bacteria</taxon>
        <taxon>Bacillati</taxon>
        <taxon>Actinomycetota</taxon>
        <taxon>Actinomycetes</taxon>
        <taxon>Micromonosporales</taxon>
        <taxon>Micromonosporaceae</taxon>
        <taxon>Asanoa</taxon>
    </lineage>
</organism>
<feature type="compositionally biased region" description="Pro residues" evidence="1">
    <location>
        <begin position="35"/>
        <end position="44"/>
    </location>
</feature>
<sequence length="163" mass="17198">MSHDRLSPGRGERPVGTAQPTTTPRAERHLAEAAPAPPPAPPDPDYLGDIVIAPQVVAKLAAQAVVEHPRAGSAAPRMFGSTMPGAGHLGIRSSDLTARPKVNAWIDASVAYIDMSISVRWAEPLGDVTEWIRNTVEDRVKALTGLTVARTRISVTDLVADGA</sequence>
<dbReference type="RefSeq" id="WP_203718926.1">
    <property type="nucleotide sequence ID" value="NZ_BONE01000118.1"/>
</dbReference>
<gene>
    <name evidence="2" type="ORF">Asi02nite_76040</name>
</gene>
<protein>
    <recommendedName>
        <fullName evidence="4">Asp23/Gls24 family envelope stress response protein</fullName>
    </recommendedName>
</protein>
<name>A0ABQ4D3H2_9ACTN</name>
<dbReference type="EMBL" id="BONE01000118">
    <property type="protein sequence ID" value="GIF78086.1"/>
    <property type="molecule type" value="Genomic_DNA"/>
</dbReference>
<evidence type="ECO:0000313" key="2">
    <source>
        <dbReference type="EMBL" id="GIF78086.1"/>
    </source>
</evidence>
<evidence type="ECO:0000313" key="3">
    <source>
        <dbReference type="Proteomes" id="UP000604117"/>
    </source>
</evidence>
<evidence type="ECO:0008006" key="4">
    <source>
        <dbReference type="Google" id="ProtNLM"/>
    </source>
</evidence>
<feature type="region of interest" description="Disordered" evidence="1">
    <location>
        <begin position="1"/>
        <end position="44"/>
    </location>
</feature>
<dbReference type="Proteomes" id="UP000604117">
    <property type="component" value="Unassembled WGS sequence"/>
</dbReference>
<keyword evidence="3" id="KW-1185">Reference proteome</keyword>
<evidence type="ECO:0000256" key="1">
    <source>
        <dbReference type="SAM" id="MobiDB-lite"/>
    </source>
</evidence>
<accession>A0ABQ4D3H2</accession>
<feature type="compositionally biased region" description="Basic and acidic residues" evidence="1">
    <location>
        <begin position="1"/>
        <end position="13"/>
    </location>
</feature>
<proteinExistence type="predicted"/>
<reference evidence="2 3" key="1">
    <citation type="submission" date="2021-01" db="EMBL/GenBank/DDBJ databases">
        <title>Whole genome shotgun sequence of Asanoa siamensis NBRC 107932.</title>
        <authorList>
            <person name="Komaki H."/>
            <person name="Tamura T."/>
        </authorList>
    </citation>
    <scope>NUCLEOTIDE SEQUENCE [LARGE SCALE GENOMIC DNA]</scope>
    <source>
        <strain evidence="2 3">NBRC 107932</strain>
    </source>
</reference>